<name>A0ABU4V6G0_9PSEU</name>
<feature type="domain" description="M23ase beta-sheet core" evidence="2">
    <location>
        <begin position="69"/>
        <end position="161"/>
    </location>
</feature>
<dbReference type="Gene3D" id="2.70.70.10">
    <property type="entry name" value="Glucose Permease (Domain IIA)"/>
    <property type="match status" value="1"/>
</dbReference>
<dbReference type="InterPro" id="IPR050570">
    <property type="entry name" value="Cell_wall_metabolism_enzyme"/>
</dbReference>
<sequence>MSTPSTRNTPGVRSFLLVAAIVTSSLAVATPAQAAAPSLELPFVCGTSWDGNSGDSNAHRNKEIDFNATGTKGDADKGKPVVAAAAGTVRWEGGENSDYGNYVEIDHGDGYSTLYAHLDQKSVGTGDTVQQGELIGTVGNTDGNSPGISAHLHFEFRNRGSGQSYPDYIRPASFHGNPFDYATGKETFVSQNCGTQTPPTMPGVSSVSRADGSIDVFAVTSDYRLKHRNFSAGKWSCWSTLPGNAKIKGDPAAVVSNNGNRIDVFAQGIDNRLKKLTWIAGQQWYDWADLGTYAITSSPAVTMRYDTGFDVFARNATNKIVYRHFSIADGWVNDWAGIGDNWSTVTATSAPAAVASADGTRMNVFTRAPDGSLLSVMWTSGAGWYNWADRGGNYVGRPAVTTRGGTSLDLYLRHNDSSLVQWYSPDGADFTTYKPQDFGGYITTSPTATTWGNQRMDVFSRNSNGDLIQKFWTAGNNWTPYIGLGPVGAPAC</sequence>
<dbReference type="PANTHER" id="PTHR21666">
    <property type="entry name" value="PEPTIDASE-RELATED"/>
    <property type="match status" value="1"/>
</dbReference>
<dbReference type="InterPro" id="IPR016047">
    <property type="entry name" value="M23ase_b-sheet_dom"/>
</dbReference>
<evidence type="ECO:0000313" key="4">
    <source>
        <dbReference type="EMBL" id="MDX8146927.1"/>
    </source>
</evidence>
<evidence type="ECO:0000256" key="1">
    <source>
        <dbReference type="SAM" id="SignalP"/>
    </source>
</evidence>
<dbReference type="InterPro" id="IPR058502">
    <property type="entry name" value="PLL-like_beta-prop"/>
</dbReference>
<dbReference type="Pfam" id="PF26607">
    <property type="entry name" value="DUF8189"/>
    <property type="match status" value="1"/>
</dbReference>
<dbReference type="Proteomes" id="UP001285352">
    <property type="component" value="Unassembled WGS sequence"/>
</dbReference>
<feature type="signal peptide" evidence="1">
    <location>
        <begin position="1"/>
        <end position="34"/>
    </location>
</feature>
<dbReference type="EMBL" id="JAXAVU010000013">
    <property type="protein sequence ID" value="MDX8146927.1"/>
    <property type="molecule type" value="Genomic_DNA"/>
</dbReference>
<evidence type="ECO:0000313" key="5">
    <source>
        <dbReference type="Proteomes" id="UP001285352"/>
    </source>
</evidence>
<dbReference type="Gene3D" id="2.120.10.70">
    <property type="entry name" value="Fucose-specific lectin"/>
    <property type="match status" value="2"/>
</dbReference>
<dbReference type="PANTHER" id="PTHR21666:SF291">
    <property type="entry name" value="STAGE II SPORULATION PROTEIN Q"/>
    <property type="match status" value="1"/>
</dbReference>
<evidence type="ECO:0000259" key="2">
    <source>
        <dbReference type="Pfam" id="PF01551"/>
    </source>
</evidence>
<keyword evidence="5" id="KW-1185">Reference proteome</keyword>
<organism evidence="4 5">
    <name type="scientific">Lentzea sokolovensis</name>
    <dbReference type="NCBI Taxonomy" id="3095429"/>
    <lineage>
        <taxon>Bacteria</taxon>
        <taxon>Bacillati</taxon>
        <taxon>Actinomycetota</taxon>
        <taxon>Actinomycetes</taxon>
        <taxon>Pseudonocardiales</taxon>
        <taxon>Pseudonocardiaceae</taxon>
        <taxon>Lentzea</taxon>
    </lineage>
</organism>
<evidence type="ECO:0000259" key="3">
    <source>
        <dbReference type="Pfam" id="PF26607"/>
    </source>
</evidence>
<feature type="domain" description="PLL-like beta propeller" evidence="3">
    <location>
        <begin position="205"/>
        <end position="481"/>
    </location>
</feature>
<dbReference type="CDD" id="cd12797">
    <property type="entry name" value="M23_peptidase"/>
    <property type="match status" value="1"/>
</dbReference>
<dbReference type="SUPFAM" id="SSF89372">
    <property type="entry name" value="Fucose-specific lectin"/>
    <property type="match status" value="1"/>
</dbReference>
<gene>
    <name evidence="4" type="ORF">SK854_32765</name>
</gene>
<comment type="caution">
    <text evidence="4">The sequence shown here is derived from an EMBL/GenBank/DDBJ whole genome shotgun (WGS) entry which is preliminary data.</text>
</comment>
<accession>A0ABU4V6G0</accession>
<reference evidence="4 5" key="1">
    <citation type="submission" date="2023-11" db="EMBL/GenBank/DDBJ databases">
        <title>Lentzea sokolovensis, sp. nov., Lentzea kristufkii, sp. nov., and Lentzea miocenensis, sp. nov., rare actinobacteria from Sokolov Coal Basin, Miocene lacustrine sediment, Czech Republic.</title>
        <authorList>
            <person name="Lara A."/>
            <person name="Kotroba L."/>
            <person name="Nouioui I."/>
            <person name="Neumann-Schaal M."/>
            <person name="Mast Y."/>
            <person name="Chronakova A."/>
        </authorList>
    </citation>
    <scope>NUCLEOTIDE SEQUENCE [LARGE SCALE GENOMIC DNA]</scope>
    <source>
        <strain evidence="4 5">BCCO 10_0061</strain>
    </source>
</reference>
<proteinExistence type="predicted"/>
<feature type="chain" id="PRO_5047415964" evidence="1">
    <location>
        <begin position="35"/>
        <end position="492"/>
    </location>
</feature>
<protein>
    <submittedName>
        <fullName evidence="4">Peptidoglycan DD-metalloendopeptidase family protein</fullName>
    </submittedName>
</protein>
<dbReference type="RefSeq" id="WP_319979001.1">
    <property type="nucleotide sequence ID" value="NZ_JAXAVU010000013.1"/>
</dbReference>
<dbReference type="Pfam" id="PF01551">
    <property type="entry name" value="Peptidase_M23"/>
    <property type="match status" value="1"/>
</dbReference>
<dbReference type="InterPro" id="IPR011055">
    <property type="entry name" value="Dup_hybrid_motif"/>
</dbReference>
<dbReference type="SUPFAM" id="SSF51261">
    <property type="entry name" value="Duplicated hybrid motif"/>
    <property type="match status" value="1"/>
</dbReference>
<keyword evidence="1" id="KW-0732">Signal</keyword>